<comment type="function">
    <text evidence="2">Catalyzes the reduction of dTDP-6-deoxy-L-lyxo-4-hexulose to yield dTDP-L-rhamnose.</text>
</comment>
<dbReference type="NCBIfam" id="TIGR01214">
    <property type="entry name" value="rmlD"/>
    <property type="match status" value="1"/>
</dbReference>
<accession>A0A381J4K9</accession>
<protein>
    <recommendedName>
        <fullName evidence="2">dTDP-4-dehydrorhamnose reductase</fullName>
        <ecNumber evidence="2">1.1.1.133</ecNumber>
    </recommendedName>
</protein>
<dbReference type="EMBL" id="UFWZ01000001">
    <property type="protein sequence ID" value="SUY45791.1"/>
    <property type="molecule type" value="Genomic_DNA"/>
</dbReference>
<dbReference type="GO" id="GO:0019305">
    <property type="term" value="P:dTDP-rhamnose biosynthetic process"/>
    <property type="evidence" value="ECO:0007669"/>
    <property type="project" value="UniProtKB-UniPathway"/>
</dbReference>
<dbReference type="SUPFAM" id="SSF51735">
    <property type="entry name" value="NAD(P)-binding Rossmann-fold domains"/>
    <property type="match status" value="1"/>
</dbReference>
<evidence type="ECO:0000313" key="5">
    <source>
        <dbReference type="Proteomes" id="UP000254664"/>
    </source>
</evidence>
<dbReference type="AlphaFoldDB" id="A0A381J4K9"/>
<dbReference type="CDD" id="cd05254">
    <property type="entry name" value="dTDP_HR_like_SDR_e"/>
    <property type="match status" value="1"/>
</dbReference>
<dbReference type="InterPro" id="IPR005913">
    <property type="entry name" value="dTDP_dehydrorham_reduct"/>
</dbReference>
<evidence type="ECO:0000256" key="2">
    <source>
        <dbReference type="RuleBase" id="RU364082"/>
    </source>
</evidence>
<comment type="similarity">
    <text evidence="1 2">Belongs to the dTDP-4-dehydrorhamnose reductase family.</text>
</comment>
<evidence type="ECO:0000259" key="3">
    <source>
        <dbReference type="Pfam" id="PF04321"/>
    </source>
</evidence>
<dbReference type="PANTHER" id="PTHR10491">
    <property type="entry name" value="DTDP-4-DEHYDRORHAMNOSE REDUCTASE"/>
    <property type="match status" value="1"/>
</dbReference>
<sequence>MKLLITGADGQLGRELTKQYNEIKDVELILTGISELDITDMEAVYEFVNNHKPEVIINCAAHTAVDKCEIDVDMAYKINTIGPKNLATAAYAIGAEIVQVSTDYVFDGERDIELTEFDEVNPKTVYGKTKLEGERVVSKLNPKHYIVRTAWLYGDGNNFVKTMIKLSETNKTLKVVNDQKGTPTSTVDLARVIISLVKNKNYGLFHCTCKGECTWYDLTKEIFKIKGIDTKVIPCTTDEFPRPAKRPEYSVLRNYMLELTTGDITRTWQEALKDYLENKES</sequence>
<dbReference type="InterPro" id="IPR036291">
    <property type="entry name" value="NAD(P)-bd_dom_sf"/>
</dbReference>
<dbReference type="GO" id="GO:0005829">
    <property type="term" value="C:cytosol"/>
    <property type="evidence" value="ECO:0007669"/>
    <property type="project" value="TreeGrafter"/>
</dbReference>
<dbReference type="Gene3D" id="3.40.50.720">
    <property type="entry name" value="NAD(P)-binding Rossmann-like Domain"/>
    <property type="match status" value="1"/>
</dbReference>
<keyword evidence="5" id="KW-1185">Reference proteome</keyword>
<dbReference type="RefSeq" id="WP_115640270.1">
    <property type="nucleotide sequence ID" value="NZ_UFWZ01000001.1"/>
</dbReference>
<gene>
    <name evidence="4" type="primary">rmlD_1</name>
    <name evidence="4" type="ORF">NCTC9836_00447</name>
</gene>
<name>A0A381J4K9_9CLOT</name>
<evidence type="ECO:0000313" key="4">
    <source>
        <dbReference type="EMBL" id="SUY45791.1"/>
    </source>
</evidence>
<comment type="pathway">
    <text evidence="2">Carbohydrate biosynthesis; dTDP-L-rhamnose biosynthesis.</text>
</comment>
<dbReference type="Pfam" id="PF04321">
    <property type="entry name" value="RmlD_sub_bind"/>
    <property type="match status" value="1"/>
</dbReference>
<dbReference type="Proteomes" id="UP000254664">
    <property type="component" value="Unassembled WGS sequence"/>
</dbReference>
<proteinExistence type="inferred from homology"/>
<keyword evidence="2" id="KW-0521">NADP</keyword>
<dbReference type="InterPro" id="IPR029903">
    <property type="entry name" value="RmlD-like-bd"/>
</dbReference>
<feature type="domain" description="RmlD-like substrate binding" evidence="3">
    <location>
        <begin position="1"/>
        <end position="278"/>
    </location>
</feature>
<reference evidence="4 5" key="1">
    <citation type="submission" date="2018-06" db="EMBL/GenBank/DDBJ databases">
        <authorList>
            <consortium name="Pathogen Informatics"/>
            <person name="Doyle S."/>
        </authorList>
    </citation>
    <scope>NUCLEOTIDE SEQUENCE [LARGE SCALE GENOMIC DNA]</scope>
    <source>
        <strain evidence="4 5">NCTC9836</strain>
    </source>
</reference>
<evidence type="ECO:0000256" key="1">
    <source>
        <dbReference type="ARBA" id="ARBA00010944"/>
    </source>
</evidence>
<dbReference type="FunFam" id="3.40.50.720:FF:000159">
    <property type="entry name" value="dTDP-4-dehydrorhamnose reductase"/>
    <property type="match status" value="1"/>
</dbReference>
<dbReference type="GO" id="GO:0008831">
    <property type="term" value="F:dTDP-4-dehydrorhamnose reductase activity"/>
    <property type="evidence" value="ECO:0007669"/>
    <property type="project" value="UniProtKB-EC"/>
</dbReference>
<dbReference type="UniPathway" id="UPA00124"/>
<keyword evidence="2 4" id="KW-0560">Oxidoreductase</keyword>
<dbReference type="PANTHER" id="PTHR10491:SF4">
    <property type="entry name" value="METHIONINE ADENOSYLTRANSFERASE 2 SUBUNIT BETA"/>
    <property type="match status" value="1"/>
</dbReference>
<dbReference type="Gene3D" id="3.90.25.10">
    <property type="entry name" value="UDP-galactose 4-epimerase, domain 1"/>
    <property type="match status" value="1"/>
</dbReference>
<dbReference type="EC" id="1.1.1.133" evidence="2"/>
<organism evidence="4 5">
    <name type="scientific">Clostridium putrefaciens</name>
    <dbReference type="NCBI Taxonomy" id="99675"/>
    <lineage>
        <taxon>Bacteria</taxon>
        <taxon>Bacillati</taxon>
        <taxon>Bacillota</taxon>
        <taxon>Clostridia</taxon>
        <taxon>Eubacteriales</taxon>
        <taxon>Clostridiaceae</taxon>
        <taxon>Clostridium</taxon>
    </lineage>
</organism>
<dbReference type="OrthoDB" id="9803892at2"/>